<dbReference type="InterPro" id="IPR007210">
    <property type="entry name" value="ABC_Gly_betaine_transp_sub-bd"/>
</dbReference>
<evidence type="ECO:0000256" key="5">
    <source>
        <dbReference type="SAM" id="SignalP"/>
    </source>
</evidence>
<dbReference type="Pfam" id="PF04069">
    <property type="entry name" value="OpuAC"/>
    <property type="match status" value="1"/>
</dbReference>
<evidence type="ECO:0000256" key="2">
    <source>
        <dbReference type="ARBA" id="ARBA00022448"/>
    </source>
</evidence>
<reference evidence="7 8" key="1">
    <citation type="submission" date="2020-04" db="EMBL/GenBank/DDBJ databases">
        <title>Novel species.</title>
        <authorList>
            <person name="Teo W.F.A."/>
            <person name="Lipun K."/>
            <person name="Srisuk N."/>
            <person name="Duangmal K."/>
        </authorList>
    </citation>
    <scope>NUCLEOTIDE SEQUENCE [LARGE SCALE GENOMIC DNA]</scope>
    <source>
        <strain evidence="7 8">K13G38</strain>
    </source>
</reference>
<keyword evidence="3" id="KW-1003">Cell membrane</keyword>
<dbReference type="Gene3D" id="3.10.105.10">
    <property type="entry name" value="Dipeptide-binding Protein, Domain 3"/>
    <property type="match status" value="2"/>
</dbReference>
<keyword evidence="4" id="KW-0472">Membrane</keyword>
<protein>
    <submittedName>
        <fullName evidence="7">Glycine betaine ABC transporter substrate-binding protein</fullName>
    </submittedName>
</protein>
<dbReference type="EMBL" id="JAAXLS010000003">
    <property type="protein sequence ID" value="NKQ52735.1"/>
    <property type="molecule type" value="Genomic_DNA"/>
</dbReference>
<comment type="subcellular location">
    <subcellularLocation>
        <location evidence="1">Cell membrane</location>
    </subcellularLocation>
</comment>
<comment type="caution">
    <text evidence="7">The sequence shown here is derived from an EMBL/GenBank/DDBJ whole genome shotgun (WGS) entry which is preliminary data.</text>
</comment>
<gene>
    <name evidence="7" type="ORF">HFP15_07555</name>
</gene>
<keyword evidence="8" id="KW-1185">Reference proteome</keyword>
<evidence type="ECO:0000313" key="8">
    <source>
        <dbReference type="Proteomes" id="UP000715441"/>
    </source>
</evidence>
<sequence length="301" mass="32430">MSSGRLRRLGSLIAAVLAVALVASACGGRNNSADTGQSNKTLKIGYIAWDEDIALSNLVKGVLEDKGYKVELQQLDAAPLYAGLAKGDIDLFLDSWLPSTHEDYWNQYKNKLEDLGVWYNNATLNLAVPNSVSQVNSIEDLKTNASLFGGKITGIDPGAGETRIIQNNVMPQYDLAGSMQLQNSSSTAMLAALDSAIKGNQPIVVALWHPHWAYSRYPLKDLADPKGAMGKGEQLHSLGRQNFAKDFPNLANSLKNLKLTDEQLGSLEDAVQKAGNGNEATAAKQWAAQNKQLVDSIFTGV</sequence>
<dbReference type="PROSITE" id="PS51257">
    <property type="entry name" value="PROKAR_LIPOPROTEIN"/>
    <property type="match status" value="1"/>
</dbReference>
<evidence type="ECO:0000256" key="1">
    <source>
        <dbReference type="ARBA" id="ARBA00004236"/>
    </source>
</evidence>
<feature type="signal peptide" evidence="5">
    <location>
        <begin position="1"/>
        <end position="25"/>
    </location>
</feature>
<name>A0ABX1J2Z7_9PSEU</name>
<organism evidence="7 8">
    <name type="scientific">Amycolatopsis acididurans</name>
    <dbReference type="NCBI Taxonomy" id="2724524"/>
    <lineage>
        <taxon>Bacteria</taxon>
        <taxon>Bacillati</taxon>
        <taxon>Actinomycetota</taxon>
        <taxon>Actinomycetes</taxon>
        <taxon>Pseudonocardiales</taxon>
        <taxon>Pseudonocardiaceae</taxon>
        <taxon>Amycolatopsis</taxon>
    </lineage>
</organism>
<keyword evidence="2" id="KW-0813">Transport</keyword>
<dbReference type="Gene3D" id="3.40.190.100">
    <property type="entry name" value="Glycine betaine-binding periplasmic protein, domain 2"/>
    <property type="match status" value="1"/>
</dbReference>
<evidence type="ECO:0000256" key="3">
    <source>
        <dbReference type="ARBA" id="ARBA00022475"/>
    </source>
</evidence>
<dbReference type="PANTHER" id="PTHR47737">
    <property type="entry name" value="GLYCINE BETAINE/PROLINE BETAINE TRANSPORT SYSTEM PERMEASE PROTEIN PROW"/>
    <property type="match status" value="1"/>
</dbReference>
<accession>A0ABX1J2Z7</accession>
<dbReference type="RefSeq" id="WP_168512898.1">
    <property type="nucleotide sequence ID" value="NZ_JAAXLS010000003.1"/>
</dbReference>
<dbReference type="CDD" id="cd13639">
    <property type="entry name" value="PBP2_OpuAC_like"/>
    <property type="match status" value="1"/>
</dbReference>
<evidence type="ECO:0000256" key="4">
    <source>
        <dbReference type="ARBA" id="ARBA00023136"/>
    </source>
</evidence>
<evidence type="ECO:0000313" key="7">
    <source>
        <dbReference type="EMBL" id="NKQ52735.1"/>
    </source>
</evidence>
<dbReference type="Proteomes" id="UP000715441">
    <property type="component" value="Unassembled WGS sequence"/>
</dbReference>
<proteinExistence type="predicted"/>
<feature type="domain" description="ABC-type glycine betaine transport system substrate-binding" evidence="6">
    <location>
        <begin position="40"/>
        <end position="288"/>
    </location>
</feature>
<dbReference type="SUPFAM" id="SSF53850">
    <property type="entry name" value="Periplasmic binding protein-like II"/>
    <property type="match status" value="1"/>
</dbReference>
<evidence type="ECO:0000259" key="6">
    <source>
        <dbReference type="Pfam" id="PF04069"/>
    </source>
</evidence>
<feature type="chain" id="PRO_5047544201" evidence="5">
    <location>
        <begin position="26"/>
        <end position="301"/>
    </location>
</feature>
<keyword evidence="5" id="KW-0732">Signal</keyword>
<dbReference type="PANTHER" id="PTHR47737:SF1">
    <property type="entry name" value="GLYCINE BETAINE_PROLINE BETAINE TRANSPORT SYSTEM PERMEASE PROTEIN PROW"/>
    <property type="match status" value="1"/>
</dbReference>